<comment type="caution">
    <text evidence="1">The sequence shown here is derived from an EMBL/GenBank/DDBJ whole genome shotgun (WGS) entry which is preliminary data.</text>
</comment>
<accession>A0ABD2ZVK0</accession>
<dbReference type="AlphaFoldDB" id="A0ABD2ZVK0"/>
<dbReference type="Proteomes" id="UP001630127">
    <property type="component" value="Unassembled WGS sequence"/>
</dbReference>
<evidence type="ECO:0000313" key="2">
    <source>
        <dbReference type="Proteomes" id="UP001630127"/>
    </source>
</evidence>
<protein>
    <submittedName>
        <fullName evidence="1">Uncharacterized protein</fullName>
    </submittedName>
</protein>
<organism evidence="1 2">
    <name type="scientific">Cinchona calisaya</name>
    <dbReference type="NCBI Taxonomy" id="153742"/>
    <lineage>
        <taxon>Eukaryota</taxon>
        <taxon>Viridiplantae</taxon>
        <taxon>Streptophyta</taxon>
        <taxon>Embryophyta</taxon>
        <taxon>Tracheophyta</taxon>
        <taxon>Spermatophyta</taxon>
        <taxon>Magnoliopsida</taxon>
        <taxon>eudicotyledons</taxon>
        <taxon>Gunneridae</taxon>
        <taxon>Pentapetalae</taxon>
        <taxon>asterids</taxon>
        <taxon>lamiids</taxon>
        <taxon>Gentianales</taxon>
        <taxon>Rubiaceae</taxon>
        <taxon>Cinchonoideae</taxon>
        <taxon>Cinchoneae</taxon>
        <taxon>Cinchona</taxon>
    </lineage>
</organism>
<dbReference type="EMBL" id="JBJUIK010000007">
    <property type="protein sequence ID" value="KAL3522240.1"/>
    <property type="molecule type" value="Genomic_DNA"/>
</dbReference>
<proteinExistence type="predicted"/>
<evidence type="ECO:0000313" key="1">
    <source>
        <dbReference type="EMBL" id="KAL3522240.1"/>
    </source>
</evidence>
<sequence>MTVSETEMVTARGHRRQQQSLPLTVIFSTSDNIPTSELLELPIINGGFLPEAVDHMEFPELSAWRLKTYFNVSYAMNGVHE</sequence>
<name>A0ABD2ZVK0_9GENT</name>
<gene>
    <name evidence="1" type="ORF">ACH5RR_015074</name>
</gene>
<reference evidence="1 2" key="1">
    <citation type="submission" date="2024-11" db="EMBL/GenBank/DDBJ databases">
        <title>A near-complete genome assembly of Cinchona calisaya.</title>
        <authorList>
            <person name="Lian D.C."/>
            <person name="Zhao X.W."/>
            <person name="Wei L."/>
        </authorList>
    </citation>
    <scope>NUCLEOTIDE SEQUENCE [LARGE SCALE GENOMIC DNA]</scope>
    <source>
        <tissue evidence="1">Nenye</tissue>
    </source>
</reference>
<keyword evidence="2" id="KW-1185">Reference proteome</keyword>